<evidence type="ECO:0000256" key="1">
    <source>
        <dbReference type="ARBA" id="ARBA00022723"/>
    </source>
</evidence>
<dbReference type="PANTHER" id="PTHR33542:SF3">
    <property type="entry name" value="SIROHYDROCHLORIN FERROCHELATASE, CHLOROPLASTIC"/>
    <property type="match status" value="1"/>
</dbReference>
<reference evidence="3 6" key="2">
    <citation type="submission" date="2018-08" db="EMBL/GenBank/DDBJ databases">
        <title>Complete genome of the Arcobacter molluscorum type strain LMG 25693.</title>
        <authorList>
            <person name="Miller W.G."/>
            <person name="Yee E."/>
            <person name="Bono J.L."/>
        </authorList>
    </citation>
    <scope>NUCLEOTIDE SEQUENCE [LARGE SCALE GENOMIC DNA]</scope>
    <source>
        <strain evidence="3 6">CECT 7696</strain>
    </source>
</reference>
<organism evidence="4 5">
    <name type="scientific">Malaciobacter molluscorum LMG 25693</name>
    <dbReference type="NCBI Taxonomy" id="870501"/>
    <lineage>
        <taxon>Bacteria</taxon>
        <taxon>Pseudomonadati</taxon>
        <taxon>Campylobacterota</taxon>
        <taxon>Epsilonproteobacteria</taxon>
        <taxon>Campylobacterales</taxon>
        <taxon>Arcobacteraceae</taxon>
        <taxon>Malaciobacter</taxon>
    </lineage>
</organism>
<dbReference type="GO" id="GO:0046872">
    <property type="term" value="F:metal ion binding"/>
    <property type="evidence" value="ECO:0007669"/>
    <property type="project" value="UniProtKB-KW"/>
</dbReference>
<reference evidence="4 5" key="1">
    <citation type="submission" date="2017-09" db="EMBL/GenBank/DDBJ databases">
        <title>Arcobacter canalis sp. nov., a new species isolated from a water canal contaminated with urban sewage.</title>
        <authorList>
            <person name="Perez-Cataluna A."/>
            <person name="Salas-Masso N."/>
            <person name="Figueras M.J."/>
        </authorList>
    </citation>
    <scope>NUCLEOTIDE SEQUENCE [LARGE SCALE GENOMIC DNA]</scope>
    <source>
        <strain evidence="4 5">F98-3</strain>
    </source>
</reference>
<dbReference type="Gene3D" id="3.40.50.1400">
    <property type="match status" value="1"/>
</dbReference>
<sequence>MNSLILVAHGSRVESSNKEIISLVEKIKNKNKNNKLSISYAFLELAEPTIEESIKTQIKKGSKKIIILPYFLAQGKHVKTDIPNEINKLKNIYNNVDFVLLEHLGANDMIIDLILSIVDV</sequence>
<dbReference type="InterPro" id="IPR002762">
    <property type="entry name" value="CbiX-like"/>
</dbReference>
<dbReference type="AlphaFoldDB" id="A0A2G1DI14"/>
<dbReference type="KEGG" id="amol:AMOL_1459"/>
<evidence type="ECO:0000313" key="6">
    <source>
        <dbReference type="Proteomes" id="UP000262712"/>
    </source>
</evidence>
<dbReference type="Proteomes" id="UP000262712">
    <property type="component" value="Chromosome"/>
</dbReference>
<evidence type="ECO:0000313" key="3">
    <source>
        <dbReference type="EMBL" id="AXX92429.1"/>
    </source>
</evidence>
<evidence type="ECO:0000313" key="4">
    <source>
        <dbReference type="EMBL" id="PHO18125.1"/>
    </source>
</evidence>
<proteinExistence type="predicted"/>
<evidence type="ECO:0000313" key="5">
    <source>
        <dbReference type="Proteomes" id="UP000221222"/>
    </source>
</evidence>
<dbReference type="Proteomes" id="UP000221222">
    <property type="component" value="Unassembled WGS sequence"/>
</dbReference>
<protein>
    <submittedName>
        <fullName evidence="3">Sirohydrochlorin ferrochelatase family protein</fullName>
    </submittedName>
</protein>
<dbReference type="RefSeq" id="WP_099342301.1">
    <property type="nucleotide sequence ID" value="NZ_CP032098.1"/>
</dbReference>
<keyword evidence="5" id="KW-1185">Reference proteome</keyword>
<keyword evidence="1" id="KW-0479">Metal-binding</keyword>
<gene>
    <name evidence="3" type="ORF">AMOL_1459</name>
    <name evidence="4" type="ORF">CPU12_06550</name>
</gene>
<name>A0A2G1DI14_9BACT</name>
<dbReference type="SUPFAM" id="SSF53800">
    <property type="entry name" value="Chelatase"/>
    <property type="match status" value="1"/>
</dbReference>
<dbReference type="InterPro" id="IPR050963">
    <property type="entry name" value="Sirohydro_Cobaltochel/CbiX"/>
</dbReference>
<dbReference type="PANTHER" id="PTHR33542">
    <property type="entry name" value="SIROHYDROCHLORIN FERROCHELATASE, CHLOROPLASTIC"/>
    <property type="match status" value="1"/>
</dbReference>
<dbReference type="GO" id="GO:0016829">
    <property type="term" value="F:lyase activity"/>
    <property type="evidence" value="ECO:0007669"/>
    <property type="project" value="UniProtKB-KW"/>
</dbReference>
<dbReference type="EMBL" id="CP032098">
    <property type="protein sequence ID" value="AXX92429.1"/>
    <property type="molecule type" value="Genomic_DNA"/>
</dbReference>
<accession>A0A2G1DI14</accession>
<dbReference type="EMBL" id="NXFY01000008">
    <property type="protein sequence ID" value="PHO18125.1"/>
    <property type="molecule type" value="Genomic_DNA"/>
</dbReference>
<evidence type="ECO:0000256" key="2">
    <source>
        <dbReference type="ARBA" id="ARBA00023239"/>
    </source>
</evidence>
<dbReference type="Pfam" id="PF01903">
    <property type="entry name" value="CbiX"/>
    <property type="match status" value="1"/>
</dbReference>
<keyword evidence="2" id="KW-0456">Lyase</keyword>
<dbReference type="CDD" id="cd03416">
    <property type="entry name" value="CbiX_SirB_N"/>
    <property type="match status" value="1"/>
</dbReference>